<feature type="region of interest" description="Disordered" evidence="1">
    <location>
        <begin position="124"/>
        <end position="154"/>
    </location>
</feature>
<evidence type="ECO:0000256" key="1">
    <source>
        <dbReference type="SAM" id="MobiDB-lite"/>
    </source>
</evidence>
<evidence type="ECO:0000313" key="2">
    <source>
        <dbReference type="EMBL" id="QHT09343.1"/>
    </source>
</evidence>
<dbReference type="SMART" id="SM00015">
    <property type="entry name" value="IQ"/>
    <property type="match status" value="1"/>
</dbReference>
<feature type="compositionally biased region" description="Basic and acidic residues" evidence="1">
    <location>
        <begin position="124"/>
        <end position="141"/>
    </location>
</feature>
<sequence length="184" mass="21248">MEWWTGMKWQVNREHSECRLTPGVEWKPRMVPFSEIGGGGNIGMIVRTFVALLIEHEAVIEQFGYTTSGRVWTIFFTLDSHWESFTVDENILRTLKEGGLLKSDMRSVLSKHLYTIRNKRQMEAQQKAEKAERDAKREAKKAAKWHARNEKKKKAATLIQSMMRGYISRKKSKEMAAAEKNSGA</sequence>
<dbReference type="Pfam" id="PF00612">
    <property type="entry name" value="IQ"/>
    <property type="match status" value="1"/>
</dbReference>
<reference evidence="2" key="1">
    <citation type="journal article" date="2020" name="Nature">
        <title>Giant virus diversity and host interactions through global metagenomics.</title>
        <authorList>
            <person name="Schulz F."/>
            <person name="Roux S."/>
            <person name="Paez-Espino D."/>
            <person name="Jungbluth S."/>
            <person name="Walsh D.A."/>
            <person name="Denef V.J."/>
            <person name="McMahon K.D."/>
            <person name="Konstantinidis K.T."/>
            <person name="Eloe-Fadrosh E.A."/>
            <person name="Kyrpides N.C."/>
            <person name="Woyke T."/>
        </authorList>
    </citation>
    <scope>NUCLEOTIDE SEQUENCE</scope>
    <source>
        <strain evidence="2">GVMAG-M-3300023110-24</strain>
    </source>
</reference>
<accession>A0A6C0CYM9</accession>
<protein>
    <submittedName>
        <fullName evidence="2">Uncharacterized protein</fullName>
    </submittedName>
</protein>
<dbReference type="CDD" id="cd23767">
    <property type="entry name" value="IQCD"/>
    <property type="match status" value="1"/>
</dbReference>
<dbReference type="EMBL" id="MN739509">
    <property type="protein sequence ID" value="QHT09343.1"/>
    <property type="molecule type" value="Genomic_DNA"/>
</dbReference>
<dbReference type="PROSITE" id="PS50096">
    <property type="entry name" value="IQ"/>
    <property type="match status" value="1"/>
</dbReference>
<organism evidence="2">
    <name type="scientific">viral metagenome</name>
    <dbReference type="NCBI Taxonomy" id="1070528"/>
    <lineage>
        <taxon>unclassified sequences</taxon>
        <taxon>metagenomes</taxon>
        <taxon>organismal metagenomes</taxon>
    </lineage>
</organism>
<dbReference type="InterPro" id="IPR000048">
    <property type="entry name" value="IQ_motif_EF-hand-BS"/>
</dbReference>
<feature type="compositionally biased region" description="Basic residues" evidence="1">
    <location>
        <begin position="142"/>
        <end position="154"/>
    </location>
</feature>
<proteinExistence type="predicted"/>
<dbReference type="AlphaFoldDB" id="A0A6C0CYM9"/>
<name>A0A6C0CYM9_9ZZZZ</name>